<dbReference type="EMBL" id="FORX01000002">
    <property type="protein sequence ID" value="SFJ27246.1"/>
    <property type="molecule type" value="Genomic_DNA"/>
</dbReference>
<dbReference type="GO" id="GO:0016301">
    <property type="term" value="F:kinase activity"/>
    <property type="evidence" value="ECO:0007669"/>
    <property type="project" value="UniProtKB-KW"/>
</dbReference>
<protein>
    <submittedName>
        <fullName evidence="1">Serine/threonine-protein kinase HipA</fullName>
    </submittedName>
</protein>
<sequence>MTILPCIFSLCFDDSAEATGIVYRVITAIRDNWDRVCDEARLTPVDKNLMWQRQFLNPYSIGRY</sequence>
<dbReference type="Proteomes" id="UP000198635">
    <property type="component" value="Unassembled WGS sequence"/>
</dbReference>
<organism evidence="1 2">
    <name type="scientific">Desulfomicrobium apsheronum</name>
    <dbReference type="NCBI Taxonomy" id="52560"/>
    <lineage>
        <taxon>Bacteria</taxon>
        <taxon>Pseudomonadati</taxon>
        <taxon>Thermodesulfobacteriota</taxon>
        <taxon>Desulfovibrionia</taxon>
        <taxon>Desulfovibrionales</taxon>
        <taxon>Desulfomicrobiaceae</taxon>
        <taxon>Desulfomicrobium</taxon>
    </lineage>
</organism>
<accession>A0A1I3Q252</accession>
<dbReference type="STRING" id="52560.SAMN04488082_102172"/>
<evidence type="ECO:0000313" key="2">
    <source>
        <dbReference type="Proteomes" id="UP000198635"/>
    </source>
</evidence>
<keyword evidence="2" id="KW-1185">Reference proteome</keyword>
<proteinExistence type="predicted"/>
<gene>
    <name evidence="1" type="ORF">SAMN04488082_102172</name>
</gene>
<keyword evidence="1" id="KW-0418">Kinase</keyword>
<reference evidence="2" key="1">
    <citation type="submission" date="2016-10" db="EMBL/GenBank/DDBJ databases">
        <authorList>
            <person name="Varghese N."/>
            <person name="Submissions S."/>
        </authorList>
    </citation>
    <scope>NUCLEOTIDE SEQUENCE [LARGE SCALE GENOMIC DNA]</scope>
    <source>
        <strain evidence="2">DSM 5918</strain>
    </source>
</reference>
<keyword evidence="1" id="KW-0808">Transferase</keyword>
<evidence type="ECO:0000313" key="1">
    <source>
        <dbReference type="EMBL" id="SFJ27246.1"/>
    </source>
</evidence>
<dbReference type="AlphaFoldDB" id="A0A1I3Q252"/>
<name>A0A1I3Q252_9BACT</name>